<gene>
    <name evidence="2" type="ORF">UR61_C0068G0008</name>
</gene>
<organism evidence="2 3">
    <name type="scientific">candidate division WS6 bacterium GW2011_GWE1_34_7</name>
    <dbReference type="NCBI Taxonomy" id="1619093"/>
    <lineage>
        <taxon>Bacteria</taxon>
        <taxon>Candidatus Dojkabacteria</taxon>
    </lineage>
</organism>
<reference evidence="2 3" key="1">
    <citation type="journal article" date="2015" name="Nature">
        <title>rRNA introns, odd ribosomes, and small enigmatic genomes across a large radiation of phyla.</title>
        <authorList>
            <person name="Brown C.T."/>
            <person name="Hug L.A."/>
            <person name="Thomas B.C."/>
            <person name="Sharon I."/>
            <person name="Castelle C.J."/>
            <person name="Singh A."/>
            <person name="Wilkins M.J."/>
            <person name="Williams K.H."/>
            <person name="Banfield J.F."/>
        </authorList>
    </citation>
    <scope>NUCLEOTIDE SEQUENCE [LARGE SCALE GENOMIC DNA]</scope>
</reference>
<name>A0A0G0B2B1_9BACT</name>
<dbReference type="SMART" id="SM00393">
    <property type="entry name" value="R3H"/>
    <property type="match status" value="1"/>
</dbReference>
<sequence length="170" mass="19605">MEKIVKKEFDTLLSLMSIKDEYELNLEEKEGVSYINILFSGENLGYLIGNHGKHLESLQYIFSMILRKKLPEESNYRVILDVCGYKEERNKKLERFALQKADDARILGDSVELPAMSPSDRRVVHVSLQIFDDIKTESIGEGSDRRIVITPVDSKETENMLDESEEESEE</sequence>
<dbReference type="InterPro" id="IPR015946">
    <property type="entry name" value="KH_dom-like_a/b"/>
</dbReference>
<dbReference type="InterPro" id="IPR001374">
    <property type="entry name" value="R3H_dom"/>
</dbReference>
<dbReference type="EMBL" id="LBPV01000068">
    <property type="protein sequence ID" value="KKP63489.1"/>
    <property type="molecule type" value="Genomic_DNA"/>
</dbReference>
<dbReference type="InterPro" id="IPR034079">
    <property type="entry name" value="R3H_KhpB"/>
</dbReference>
<dbReference type="GO" id="GO:0003723">
    <property type="term" value="F:RNA binding"/>
    <property type="evidence" value="ECO:0007669"/>
    <property type="project" value="InterPro"/>
</dbReference>
<dbReference type="PANTHER" id="PTHR35800">
    <property type="entry name" value="PROTEIN JAG"/>
    <property type="match status" value="1"/>
</dbReference>
<dbReference type="Gene3D" id="3.30.1370.50">
    <property type="entry name" value="R3H-like domain"/>
    <property type="match status" value="1"/>
</dbReference>
<dbReference type="InterPro" id="IPR039247">
    <property type="entry name" value="KhpB"/>
</dbReference>
<evidence type="ECO:0000313" key="2">
    <source>
        <dbReference type="EMBL" id="KKP63489.1"/>
    </source>
</evidence>
<dbReference type="CDD" id="cd02644">
    <property type="entry name" value="R3H_jag"/>
    <property type="match status" value="1"/>
</dbReference>
<accession>A0A0G0B2B1</accession>
<evidence type="ECO:0000259" key="1">
    <source>
        <dbReference type="PROSITE" id="PS51061"/>
    </source>
</evidence>
<dbReference type="PANTHER" id="PTHR35800:SF1">
    <property type="entry name" value="RNA-BINDING PROTEIN KHPB"/>
    <property type="match status" value="1"/>
</dbReference>
<feature type="domain" description="R3H" evidence="1">
    <location>
        <begin position="87"/>
        <end position="153"/>
    </location>
</feature>
<dbReference type="AlphaFoldDB" id="A0A0G0B2B1"/>
<evidence type="ECO:0000313" key="3">
    <source>
        <dbReference type="Proteomes" id="UP000033866"/>
    </source>
</evidence>
<dbReference type="Gene3D" id="3.30.300.20">
    <property type="match status" value="1"/>
</dbReference>
<dbReference type="Pfam" id="PF01424">
    <property type="entry name" value="R3H"/>
    <property type="match status" value="1"/>
</dbReference>
<dbReference type="PROSITE" id="PS51061">
    <property type="entry name" value="R3H"/>
    <property type="match status" value="1"/>
</dbReference>
<comment type="caution">
    <text evidence="2">The sequence shown here is derived from an EMBL/GenBank/DDBJ whole genome shotgun (WGS) entry which is preliminary data.</text>
</comment>
<proteinExistence type="predicted"/>
<dbReference type="SUPFAM" id="SSF82708">
    <property type="entry name" value="R3H domain"/>
    <property type="match status" value="1"/>
</dbReference>
<dbReference type="InterPro" id="IPR036867">
    <property type="entry name" value="R3H_dom_sf"/>
</dbReference>
<dbReference type="Proteomes" id="UP000033866">
    <property type="component" value="Unassembled WGS sequence"/>
</dbReference>
<protein>
    <recommendedName>
        <fullName evidence="1">R3H domain-containing protein</fullName>
    </recommendedName>
</protein>
<dbReference type="Pfam" id="PF13083">
    <property type="entry name" value="KH_KhpA-B"/>
    <property type="match status" value="1"/>
</dbReference>